<name>A0A0N4VJ78_ENTVE</name>
<evidence type="ECO:0000313" key="4">
    <source>
        <dbReference type="WBParaSite" id="EVEC_0001089901-mRNA-1"/>
    </source>
</evidence>
<proteinExistence type="predicted"/>
<accession>A0A0N4VJ78</accession>
<keyword evidence="3" id="KW-1185">Reference proteome</keyword>
<reference evidence="2 3" key="2">
    <citation type="submission" date="2018-10" db="EMBL/GenBank/DDBJ databases">
        <authorList>
            <consortium name="Pathogen Informatics"/>
        </authorList>
    </citation>
    <scope>NUCLEOTIDE SEQUENCE [LARGE SCALE GENOMIC DNA]</scope>
</reference>
<dbReference type="AlphaFoldDB" id="A0A0N4VJ78"/>
<evidence type="ECO:0000313" key="3">
    <source>
        <dbReference type="Proteomes" id="UP000274131"/>
    </source>
</evidence>
<organism evidence="4">
    <name type="scientific">Enterobius vermicularis</name>
    <name type="common">Human pinworm</name>
    <dbReference type="NCBI Taxonomy" id="51028"/>
    <lineage>
        <taxon>Eukaryota</taxon>
        <taxon>Metazoa</taxon>
        <taxon>Ecdysozoa</taxon>
        <taxon>Nematoda</taxon>
        <taxon>Chromadorea</taxon>
        <taxon>Rhabditida</taxon>
        <taxon>Spirurina</taxon>
        <taxon>Oxyuridomorpha</taxon>
        <taxon>Oxyuroidea</taxon>
        <taxon>Oxyuridae</taxon>
        <taxon>Enterobius</taxon>
    </lineage>
</organism>
<feature type="region of interest" description="Disordered" evidence="1">
    <location>
        <begin position="92"/>
        <end position="115"/>
    </location>
</feature>
<gene>
    <name evidence="2" type="ORF">EVEC_LOCUS10224</name>
</gene>
<protein>
    <submittedName>
        <fullName evidence="4">REJ domain-containing protein</fullName>
    </submittedName>
</protein>
<dbReference type="EMBL" id="UXUI01010647">
    <property type="protein sequence ID" value="VDD95473.1"/>
    <property type="molecule type" value="Genomic_DNA"/>
</dbReference>
<evidence type="ECO:0000256" key="1">
    <source>
        <dbReference type="SAM" id="MobiDB-lite"/>
    </source>
</evidence>
<dbReference type="WBParaSite" id="EVEC_0001089901-mRNA-1">
    <property type="protein sequence ID" value="EVEC_0001089901-mRNA-1"/>
    <property type="gene ID" value="EVEC_0001089901"/>
</dbReference>
<reference evidence="4" key="1">
    <citation type="submission" date="2017-02" db="UniProtKB">
        <authorList>
            <consortium name="WormBaseParasite"/>
        </authorList>
    </citation>
    <scope>IDENTIFICATION</scope>
</reference>
<dbReference type="Proteomes" id="UP000274131">
    <property type="component" value="Unassembled WGS sequence"/>
</dbReference>
<dbReference type="OrthoDB" id="5874088at2759"/>
<sequence length="138" mass="14903">MIPASSDVDLGDPSSLPSVGYRYPESYHNSWSLRLKVWWWDHSESTKPIIVIAISGSRPVTTVTTSETTISITPSLTTESYSTRKTTTFSPTKTTFGSTTTTTATPGSTTSTIQTSSANSTASSVTYMFNHNDATISF</sequence>
<evidence type="ECO:0000313" key="2">
    <source>
        <dbReference type="EMBL" id="VDD95473.1"/>
    </source>
</evidence>